<dbReference type="SUPFAM" id="SSF53474">
    <property type="entry name" value="alpha/beta-Hydrolases"/>
    <property type="match status" value="1"/>
</dbReference>
<dbReference type="InterPro" id="IPR013094">
    <property type="entry name" value="AB_hydrolase_3"/>
</dbReference>
<comment type="caution">
    <text evidence="3">The sequence shown here is derived from an EMBL/GenBank/DDBJ whole genome shotgun (WGS) entry which is preliminary data.</text>
</comment>
<dbReference type="Pfam" id="PF07859">
    <property type="entry name" value="Abhydrolase_3"/>
    <property type="match status" value="1"/>
</dbReference>
<dbReference type="GO" id="GO:0016787">
    <property type="term" value="F:hydrolase activity"/>
    <property type="evidence" value="ECO:0007669"/>
    <property type="project" value="UniProtKB-KW"/>
</dbReference>
<dbReference type="Proteomes" id="UP000722485">
    <property type="component" value="Unassembled WGS sequence"/>
</dbReference>
<dbReference type="PANTHER" id="PTHR48081">
    <property type="entry name" value="AB HYDROLASE SUPERFAMILY PROTEIN C4A8.06C"/>
    <property type="match status" value="1"/>
</dbReference>
<dbReference type="OrthoDB" id="2152029at2759"/>
<proteinExistence type="predicted"/>
<evidence type="ECO:0000256" key="1">
    <source>
        <dbReference type="ARBA" id="ARBA00022801"/>
    </source>
</evidence>
<name>A0A9P5H8I4_9HYPO</name>
<keyword evidence="1" id="KW-0378">Hydrolase</keyword>
<accession>A0A9P5H8I4</accession>
<gene>
    <name evidence="3" type="ORF">G7Z17_g5684</name>
</gene>
<organism evidence="3 4">
    <name type="scientific">Cylindrodendrum hubeiense</name>
    <dbReference type="NCBI Taxonomy" id="595255"/>
    <lineage>
        <taxon>Eukaryota</taxon>
        <taxon>Fungi</taxon>
        <taxon>Dikarya</taxon>
        <taxon>Ascomycota</taxon>
        <taxon>Pezizomycotina</taxon>
        <taxon>Sordariomycetes</taxon>
        <taxon>Hypocreomycetidae</taxon>
        <taxon>Hypocreales</taxon>
        <taxon>Nectriaceae</taxon>
        <taxon>Cylindrodendrum</taxon>
    </lineage>
</organism>
<reference evidence="3" key="1">
    <citation type="submission" date="2020-03" db="EMBL/GenBank/DDBJ databases">
        <title>Draft Genome Sequence of Cylindrodendrum hubeiense.</title>
        <authorList>
            <person name="Buettner E."/>
            <person name="Kellner H."/>
        </authorList>
    </citation>
    <scope>NUCLEOTIDE SEQUENCE</scope>
    <source>
        <strain evidence="3">IHI 201604</strain>
    </source>
</reference>
<dbReference type="Gene3D" id="3.40.50.1820">
    <property type="entry name" value="alpha/beta hydrolase"/>
    <property type="match status" value="1"/>
</dbReference>
<dbReference type="InterPro" id="IPR050300">
    <property type="entry name" value="GDXG_lipolytic_enzyme"/>
</dbReference>
<keyword evidence="4" id="KW-1185">Reference proteome</keyword>
<dbReference type="InterPro" id="IPR029058">
    <property type="entry name" value="AB_hydrolase_fold"/>
</dbReference>
<evidence type="ECO:0000259" key="2">
    <source>
        <dbReference type="Pfam" id="PF07859"/>
    </source>
</evidence>
<dbReference type="EMBL" id="JAANBB010000097">
    <property type="protein sequence ID" value="KAF7550490.1"/>
    <property type="molecule type" value="Genomic_DNA"/>
</dbReference>
<protein>
    <recommendedName>
        <fullName evidence="2">Alpha/beta hydrolase fold-3 domain-containing protein</fullName>
    </recommendedName>
</protein>
<dbReference type="AlphaFoldDB" id="A0A9P5H8I4"/>
<dbReference type="PANTHER" id="PTHR48081:SF11">
    <property type="entry name" value="ALPHA_BETA HYDROLASE FOLD-3 DOMAIN-CONTAINING PROTEIN-RELATED"/>
    <property type="match status" value="1"/>
</dbReference>
<feature type="domain" description="Alpha/beta hydrolase fold-3" evidence="2">
    <location>
        <begin position="9"/>
        <end position="193"/>
    </location>
</feature>
<evidence type="ECO:0000313" key="4">
    <source>
        <dbReference type="Proteomes" id="UP000722485"/>
    </source>
</evidence>
<sequence length="235" mass="25551">MSELMSDRHTDLDILSLDYTLAPKAVFPHQQNEAVAAYRYLIENEGISSNHIIVGGESAGGHLAVACLLGIARQGLPRPAASILLCPWVNLTNTGASFERNKDLDVTDKQRLDAAAAVVMGPPRDGNGDDLANFSADEGRGWNWGEVLPRRNWVNVGSYDLFIDDVMTFCESAVAEGANLELEVTKAKTHGWQAMADHQSSESYYLLEPKEKVPEGMLPGSTNAISGLLRVLDIK</sequence>
<evidence type="ECO:0000313" key="3">
    <source>
        <dbReference type="EMBL" id="KAF7550490.1"/>
    </source>
</evidence>